<protein>
    <submittedName>
        <fullName evidence="1">Uncharacterized protein</fullName>
    </submittedName>
</protein>
<organism evidence="1 2">
    <name type="scientific">Brevundimonas phage vB_BpoS-Gurke</name>
    <dbReference type="NCBI Taxonomy" id="2948599"/>
    <lineage>
        <taxon>Viruses</taxon>
        <taxon>Duplodnaviria</taxon>
        <taxon>Heunggongvirae</taxon>
        <taxon>Uroviricota</taxon>
        <taxon>Caudoviricetes</taxon>
        <taxon>Jeanschmidtviridae</taxon>
        <taxon>Kikimoravirus</taxon>
        <taxon>Kikimoravirus gurke</taxon>
    </lineage>
</organism>
<proteinExistence type="predicted"/>
<gene>
    <name evidence="1" type="ORF">GURKE_04170</name>
</gene>
<reference evidence="1" key="1">
    <citation type="submission" date="2022-04" db="EMBL/GenBank/DDBJ databases">
        <authorList>
            <person name="Friedrich I."/>
            <person name="Schneider D."/>
            <person name="Poehlein A."/>
            <person name="Hertel R."/>
            <person name="Daniel R."/>
        </authorList>
    </citation>
    <scope>NUCLEOTIDE SEQUENCE</scope>
</reference>
<keyword evidence="2" id="KW-1185">Reference proteome</keyword>
<evidence type="ECO:0000313" key="1">
    <source>
        <dbReference type="EMBL" id="UTC28419.1"/>
    </source>
</evidence>
<sequence length="163" mass="18150">MDSKTPAEIAQERDERGLYLSDPDLYAAILADSQGSVHRSFPLAVTGEVVVHWNMPPEEYADQVAPPPGGLLRFMLTHLGYKMTAAKDDILERNPDGPWTLEELDLLFEGLPEEAAQLFPHTTTFQQVDECGKSMEDCRAHPLLKGNFAGFPDIDDGDEHTRL</sequence>
<name>A0A9E7N224_9CAUD</name>
<dbReference type="EMBL" id="ON529850">
    <property type="protein sequence ID" value="UTC28419.1"/>
    <property type="molecule type" value="Genomic_DNA"/>
</dbReference>
<evidence type="ECO:0000313" key="2">
    <source>
        <dbReference type="Proteomes" id="UP001055634"/>
    </source>
</evidence>
<dbReference type="Proteomes" id="UP001055634">
    <property type="component" value="Segment"/>
</dbReference>
<accession>A0A9E7N224</accession>